<sequence>MRHREVPESASAPTAAAASGGGCAVEGCDKAPQRSQPRSRVAEALPELALEGGRRVKLCRDHYRAYQRASRETRRLDRMGG</sequence>
<protein>
    <submittedName>
        <fullName evidence="2">Uncharacterized protein</fullName>
    </submittedName>
</protein>
<organism evidence="2 3">
    <name type="scientific">Marine Group III euryarchaeote</name>
    <dbReference type="NCBI Taxonomy" id="2173149"/>
    <lineage>
        <taxon>Archaea</taxon>
        <taxon>Methanobacteriati</taxon>
        <taxon>Thermoplasmatota</taxon>
        <taxon>Thermoplasmata</taxon>
        <taxon>Candidatus Thermoprofundales</taxon>
    </lineage>
</organism>
<accession>A0A7C8DCH1</accession>
<dbReference type="EMBL" id="DUAV01000008">
    <property type="protein sequence ID" value="HIG63065.1"/>
    <property type="molecule type" value="Genomic_DNA"/>
</dbReference>
<comment type="caution">
    <text evidence="2">The sequence shown here is derived from an EMBL/GenBank/DDBJ whole genome shotgun (WGS) entry which is preliminary data.</text>
</comment>
<dbReference type="Proteomes" id="UP000589516">
    <property type="component" value="Unassembled WGS sequence"/>
</dbReference>
<dbReference type="AlphaFoldDB" id="A0A7C8DCH1"/>
<feature type="region of interest" description="Disordered" evidence="1">
    <location>
        <begin position="1"/>
        <end position="42"/>
    </location>
</feature>
<gene>
    <name evidence="2" type="ORF">EYQ16_00875</name>
</gene>
<dbReference type="PROSITE" id="PS51257">
    <property type="entry name" value="PROKAR_LIPOPROTEIN"/>
    <property type="match status" value="1"/>
</dbReference>
<evidence type="ECO:0000313" key="3">
    <source>
        <dbReference type="Proteomes" id="UP000589516"/>
    </source>
</evidence>
<reference evidence="3" key="1">
    <citation type="journal article" date="2019" name="bioRxiv">
        <title>Genome diversification in globally distributed novel marine Proteobacteria is linked to environmental adaptation.</title>
        <authorList>
            <person name="Zhou Z."/>
            <person name="Tran P.Q."/>
            <person name="Kieft K."/>
            <person name="Anantharaman K."/>
        </authorList>
    </citation>
    <scope>NUCLEOTIDE SEQUENCE [LARGE SCALE GENOMIC DNA]</scope>
</reference>
<proteinExistence type="predicted"/>
<feature type="compositionally biased region" description="Low complexity" evidence="1">
    <location>
        <begin position="9"/>
        <end position="18"/>
    </location>
</feature>
<evidence type="ECO:0000313" key="2">
    <source>
        <dbReference type="EMBL" id="HIG63065.1"/>
    </source>
</evidence>
<evidence type="ECO:0000256" key="1">
    <source>
        <dbReference type="SAM" id="MobiDB-lite"/>
    </source>
</evidence>
<name>A0A7C8DCH1_9ARCH</name>